<name>A0ABT8TMF9_9ACTN</name>
<dbReference type="GO" id="GO:0016757">
    <property type="term" value="F:glycosyltransferase activity"/>
    <property type="evidence" value="ECO:0007669"/>
    <property type="project" value="UniProtKB-KW"/>
</dbReference>
<gene>
    <name evidence="6" type="ORF">QWJ41_05445</name>
</gene>
<dbReference type="Gene3D" id="3.40.50.2000">
    <property type="entry name" value="Glycogen Phosphorylase B"/>
    <property type="match status" value="2"/>
</dbReference>
<dbReference type="PANTHER" id="PTHR46401">
    <property type="entry name" value="GLYCOSYLTRANSFERASE WBBK-RELATED"/>
    <property type="match status" value="1"/>
</dbReference>
<dbReference type="PANTHER" id="PTHR46401:SF2">
    <property type="entry name" value="GLYCOSYLTRANSFERASE WBBK-RELATED"/>
    <property type="match status" value="1"/>
</dbReference>
<dbReference type="InterPro" id="IPR028098">
    <property type="entry name" value="Glyco_trans_4-like_N"/>
</dbReference>
<evidence type="ECO:0000259" key="4">
    <source>
        <dbReference type="Pfam" id="PF00534"/>
    </source>
</evidence>
<dbReference type="SUPFAM" id="SSF53756">
    <property type="entry name" value="UDP-Glycosyltransferase/glycogen phosphorylase"/>
    <property type="match status" value="1"/>
</dbReference>
<feature type="domain" description="Glycosyl transferase family 1" evidence="4">
    <location>
        <begin position="227"/>
        <end position="382"/>
    </location>
</feature>
<accession>A0ABT8TMF9</accession>
<proteinExistence type="predicted"/>
<sequence>MRIAMLSYRSKPHCGGQGIYIRHLSRELVALGHEVEVFSGQPYPELDEGVRLTKVPSLDLYREPDPFRVPKLREFRDRVDVEEFATMCAAGFPEPKTFSTRVARLLRERADEFDIAHDNQVLGYGMLDVERTMPLITTLHHPITFDRRIDLAQTRNPYRKLTLRRWYGFLRMQGRVARSARALMTPSETSKRDIARDFGVDPARMQVILLGVDDGFVPPTKPRVPGRILAMASADAPMKGISTLLEAFAKLRTERDVELLLVTKPQPGGRTEKLIDKLSIGDAVRFVHGVSEAELVELMGSAEVACVPSLYEGFSLPTAELMACATPLIVSRAGAIPEVVGPDGLCADLVTPGDVGELTAALAALLDDPERRAEMGRAGRRRVEEMFSWRAVAATVAAAYEDVIASWQTTGPMTGTGRKGRASRKWGTSAHR</sequence>
<dbReference type="Pfam" id="PF13439">
    <property type="entry name" value="Glyco_transf_4"/>
    <property type="match status" value="1"/>
</dbReference>
<evidence type="ECO:0000313" key="7">
    <source>
        <dbReference type="Proteomes" id="UP001168363"/>
    </source>
</evidence>
<evidence type="ECO:0000256" key="1">
    <source>
        <dbReference type="ARBA" id="ARBA00022676"/>
    </source>
</evidence>
<keyword evidence="1 6" id="KW-0328">Glycosyltransferase</keyword>
<dbReference type="EC" id="2.4.-.-" evidence="6"/>
<evidence type="ECO:0000259" key="5">
    <source>
        <dbReference type="Pfam" id="PF13439"/>
    </source>
</evidence>
<evidence type="ECO:0000256" key="3">
    <source>
        <dbReference type="SAM" id="MobiDB-lite"/>
    </source>
</evidence>
<feature type="region of interest" description="Disordered" evidence="3">
    <location>
        <begin position="410"/>
        <end position="432"/>
    </location>
</feature>
<feature type="compositionally biased region" description="Basic residues" evidence="3">
    <location>
        <begin position="418"/>
        <end position="432"/>
    </location>
</feature>
<keyword evidence="7" id="KW-1185">Reference proteome</keyword>
<organism evidence="6 7">
    <name type="scientific">Nocardioides cremeus</name>
    <dbReference type="NCBI Taxonomy" id="3058044"/>
    <lineage>
        <taxon>Bacteria</taxon>
        <taxon>Bacillati</taxon>
        <taxon>Actinomycetota</taxon>
        <taxon>Actinomycetes</taxon>
        <taxon>Propionibacteriales</taxon>
        <taxon>Nocardioidaceae</taxon>
        <taxon>Nocardioides</taxon>
    </lineage>
</organism>
<dbReference type="Pfam" id="PF00534">
    <property type="entry name" value="Glycos_transf_1"/>
    <property type="match status" value="1"/>
</dbReference>
<dbReference type="InterPro" id="IPR001296">
    <property type="entry name" value="Glyco_trans_1"/>
</dbReference>
<dbReference type="EMBL" id="JAULSC010000003">
    <property type="protein sequence ID" value="MDO3395152.1"/>
    <property type="molecule type" value="Genomic_DNA"/>
</dbReference>
<evidence type="ECO:0000256" key="2">
    <source>
        <dbReference type="ARBA" id="ARBA00022679"/>
    </source>
</evidence>
<dbReference type="RefSeq" id="WP_302706261.1">
    <property type="nucleotide sequence ID" value="NZ_JAULSC010000003.1"/>
</dbReference>
<reference evidence="6" key="1">
    <citation type="submission" date="2023-06" db="EMBL/GenBank/DDBJ databases">
        <title>Genome sequence of Nocardioides sp. SOB44.</title>
        <authorList>
            <person name="Zhang G."/>
        </authorList>
    </citation>
    <scope>NUCLEOTIDE SEQUENCE</scope>
    <source>
        <strain evidence="6">SOB44</strain>
    </source>
</reference>
<protein>
    <submittedName>
        <fullName evidence="6">Glycosyltransferase family 4 protein</fullName>
        <ecNumber evidence="6">2.4.-.-</ecNumber>
    </submittedName>
</protein>
<dbReference type="CDD" id="cd03801">
    <property type="entry name" value="GT4_PimA-like"/>
    <property type="match status" value="1"/>
</dbReference>
<keyword evidence="2 6" id="KW-0808">Transferase</keyword>
<evidence type="ECO:0000313" key="6">
    <source>
        <dbReference type="EMBL" id="MDO3395152.1"/>
    </source>
</evidence>
<feature type="domain" description="Glycosyltransferase subfamily 4-like N-terminal" evidence="5">
    <location>
        <begin position="15"/>
        <end position="214"/>
    </location>
</feature>
<comment type="caution">
    <text evidence="6">The sequence shown here is derived from an EMBL/GenBank/DDBJ whole genome shotgun (WGS) entry which is preliminary data.</text>
</comment>
<dbReference type="Proteomes" id="UP001168363">
    <property type="component" value="Unassembled WGS sequence"/>
</dbReference>